<keyword evidence="2" id="KW-1185">Reference proteome</keyword>
<accession>A0AA88NBQ8</accession>
<proteinExistence type="predicted"/>
<gene>
    <name evidence="1" type="ORF">Q5P01_007317</name>
</gene>
<dbReference type="Proteomes" id="UP001187415">
    <property type="component" value="Unassembled WGS sequence"/>
</dbReference>
<protein>
    <submittedName>
        <fullName evidence="1">Uncharacterized protein</fullName>
    </submittedName>
</protein>
<organism evidence="1 2">
    <name type="scientific">Channa striata</name>
    <name type="common">Snakehead murrel</name>
    <name type="synonym">Ophicephalus striatus</name>
    <dbReference type="NCBI Taxonomy" id="64152"/>
    <lineage>
        <taxon>Eukaryota</taxon>
        <taxon>Metazoa</taxon>
        <taxon>Chordata</taxon>
        <taxon>Craniata</taxon>
        <taxon>Vertebrata</taxon>
        <taxon>Euteleostomi</taxon>
        <taxon>Actinopterygii</taxon>
        <taxon>Neopterygii</taxon>
        <taxon>Teleostei</taxon>
        <taxon>Neoteleostei</taxon>
        <taxon>Acanthomorphata</taxon>
        <taxon>Anabantaria</taxon>
        <taxon>Anabantiformes</taxon>
        <taxon>Channoidei</taxon>
        <taxon>Channidae</taxon>
        <taxon>Channa</taxon>
    </lineage>
</organism>
<name>A0AA88NBQ8_CHASR</name>
<sequence length="105" mass="11833">MWTVSSVSVELQHFGFGGDTFNTTRLHSSIIFDFLPEIQITDRALSVLEELTLQQLFHPAARRGCKFRSPLPLTLSREAGDRDCWRCCGPTLSAEAEQRIRPPAT</sequence>
<evidence type="ECO:0000313" key="2">
    <source>
        <dbReference type="Proteomes" id="UP001187415"/>
    </source>
</evidence>
<evidence type="ECO:0000313" key="1">
    <source>
        <dbReference type="EMBL" id="KAK2851041.1"/>
    </source>
</evidence>
<dbReference type="EMBL" id="JAUPFM010000005">
    <property type="protein sequence ID" value="KAK2851041.1"/>
    <property type="molecule type" value="Genomic_DNA"/>
</dbReference>
<comment type="caution">
    <text evidence="1">The sequence shown here is derived from an EMBL/GenBank/DDBJ whole genome shotgun (WGS) entry which is preliminary data.</text>
</comment>
<reference evidence="1" key="1">
    <citation type="submission" date="2023-07" db="EMBL/GenBank/DDBJ databases">
        <title>Chromosome-level Genome Assembly of Striped Snakehead (Channa striata).</title>
        <authorList>
            <person name="Liu H."/>
        </authorList>
    </citation>
    <scope>NUCLEOTIDE SEQUENCE</scope>
    <source>
        <strain evidence="1">Gz</strain>
        <tissue evidence="1">Muscle</tissue>
    </source>
</reference>
<dbReference type="AlphaFoldDB" id="A0AA88NBQ8"/>